<accession>A0A4V2NWZ9</accession>
<dbReference type="EMBL" id="SJZI01000002">
    <property type="protein sequence ID" value="TCJ19342.1"/>
    <property type="molecule type" value="Genomic_DNA"/>
</dbReference>
<comment type="caution">
    <text evidence="2">The sequence shown here is derived from an EMBL/GenBank/DDBJ whole genome shotgun (WGS) entry which is preliminary data.</text>
</comment>
<name>A0A4V2NWZ9_9BACT</name>
<protein>
    <submittedName>
        <fullName evidence="2">DUF3570 domain-containing protein</fullName>
    </submittedName>
</protein>
<evidence type="ECO:0000313" key="3">
    <source>
        <dbReference type="Proteomes" id="UP000295334"/>
    </source>
</evidence>
<dbReference type="OrthoDB" id="5450709at2"/>
<feature type="signal peptide" evidence="1">
    <location>
        <begin position="1"/>
        <end position="20"/>
    </location>
</feature>
<dbReference type="AlphaFoldDB" id="A0A4V2NWZ9"/>
<dbReference type="InterPro" id="IPR021953">
    <property type="entry name" value="DUF3570"/>
</dbReference>
<reference evidence="2 3" key="1">
    <citation type="submission" date="2019-03" db="EMBL/GenBank/DDBJ databases">
        <authorList>
            <person name="Kim M.K.M."/>
        </authorList>
    </citation>
    <scope>NUCLEOTIDE SEQUENCE [LARGE SCALE GENOMIC DNA]</scope>
    <source>
        <strain evidence="2 3">17J68-12</strain>
    </source>
</reference>
<keyword evidence="1" id="KW-0732">Signal</keyword>
<dbReference type="RefSeq" id="WP_131446578.1">
    <property type="nucleotide sequence ID" value="NZ_SJZI01000002.1"/>
</dbReference>
<evidence type="ECO:0000313" key="2">
    <source>
        <dbReference type="EMBL" id="TCJ19342.1"/>
    </source>
</evidence>
<keyword evidence="3" id="KW-1185">Reference proteome</keyword>
<evidence type="ECO:0000256" key="1">
    <source>
        <dbReference type="SAM" id="SignalP"/>
    </source>
</evidence>
<feature type="chain" id="PRO_5020654674" evidence="1">
    <location>
        <begin position="21"/>
        <end position="396"/>
    </location>
</feature>
<sequence>MKKIYLNVLALYVGMLSAAAQQTAVSDSSAYRPRKLSITEINLVSAYYTQDGDNSAVTGGIGTEQLTDISNTIDIKWVRYDRNNREHNLVAEIGVDHYTSASSDMIDPATLSSASHADTRIYPSLNYTVKNPVRGHTLGGSVSFSKEYDYTSLGVGLQGSKSSADNNREFGLHLQAYFDQWKVILPVELRRRGEAVEGYSPRRTYSASFSYSQVINPRLQAVLLLDLVGQEGLLATRYQRVYFKNGSESAEQLPSSRFKLPIGARLHYFAGDRFIFRGSYRFYTDDWGIRAHTAELEVPVKLTPYLSVSPFYRYYTQTAADYFAPFAAQDPAATLFTSDYDLAALHSQFFGSGIRFLPEKGVLGMKHWNMLELRYGHYLRSNGLHSDIISMNLRFR</sequence>
<gene>
    <name evidence="2" type="ORF">EPD60_02710</name>
</gene>
<proteinExistence type="predicted"/>
<dbReference type="Pfam" id="PF12094">
    <property type="entry name" value="DUF3570"/>
    <property type="match status" value="1"/>
</dbReference>
<organism evidence="2 3">
    <name type="scientific">Flaviaesturariibacter flavus</name>
    <dbReference type="NCBI Taxonomy" id="2502780"/>
    <lineage>
        <taxon>Bacteria</taxon>
        <taxon>Pseudomonadati</taxon>
        <taxon>Bacteroidota</taxon>
        <taxon>Chitinophagia</taxon>
        <taxon>Chitinophagales</taxon>
        <taxon>Chitinophagaceae</taxon>
        <taxon>Flaviaestuariibacter</taxon>
    </lineage>
</organism>
<dbReference type="Proteomes" id="UP000295334">
    <property type="component" value="Unassembled WGS sequence"/>
</dbReference>